<dbReference type="Pfam" id="PF13880">
    <property type="entry name" value="Acetyltransf_13"/>
    <property type="match status" value="1"/>
</dbReference>
<keyword evidence="16" id="KW-1185">Reference proteome</keyword>
<evidence type="ECO:0000256" key="12">
    <source>
        <dbReference type="SAM" id="MobiDB-lite"/>
    </source>
</evidence>
<evidence type="ECO:0000313" key="14">
    <source>
        <dbReference type="EMBL" id="CDR44161.1"/>
    </source>
</evidence>
<dbReference type="EMBL" id="LK052899">
    <property type="protein sequence ID" value="CDR44161.1"/>
    <property type="molecule type" value="Genomic_DNA"/>
</dbReference>
<keyword evidence="5" id="KW-0479">Metal-binding</keyword>
<feature type="region of interest" description="Disordered" evidence="12">
    <location>
        <begin position="1"/>
        <end position="74"/>
    </location>
</feature>
<dbReference type="GO" id="GO:0007064">
    <property type="term" value="P:mitotic sister chromatid cohesion"/>
    <property type="evidence" value="ECO:0007669"/>
    <property type="project" value="TreeGrafter"/>
</dbReference>
<evidence type="ECO:0000256" key="8">
    <source>
        <dbReference type="ARBA" id="ARBA00023242"/>
    </source>
</evidence>
<evidence type="ECO:0000256" key="2">
    <source>
        <dbReference type="ARBA" id="ARBA00005816"/>
    </source>
</evidence>
<dbReference type="GO" id="GO:0000785">
    <property type="term" value="C:chromatin"/>
    <property type="evidence" value="ECO:0007669"/>
    <property type="project" value="TreeGrafter"/>
</dbReference>
<dbReference type="InterPro" id="IPR028009">
    <property type="entry name" value="ESCO_Acetyltransf_dom"/>
</dbReference>
<dbReference type="Proteomes" id="UP000189513">
    <property type="component" value="Unassembled WGS sequence"/>
</dbReference>
<evidence type="ECO:0000256" key="11">
    <source>
        <dbReference type="ARBA" id="ARBA00032212"/>
    </source>
</evidence>
<keyword evidence="4 15" id="KW-0808">Transferase</keyword>
<name>A0A061BB42_CYBFA</name>
<dbReference type="PANTHER" id="PTHR45884">
    <property type="entry name" value="N-ACETYLTRANSFERASE ECO"/>
    <property type="match status" value="1"/>
</dbReference>
<evidence type="ECO:0000256" key="3">
    <source>
        <dbReference type="ARBA" id="ARBA00022043"/>
    </source>
</evidence>
<dbReference type="OrthoDB" id="428854at2759"/>
<comment type="similarity">
    <text evidence="2">Belongs to the acetyltransferase family. ECO subfamily.</text>
</comment>
<dbReference type="PANTHER" id="PTHR45884:SF2">
    <property type="entry name" value="N-ACETYLTRANSFERASE ECO"/>
    <property type="match status" value="1"/>
</dbReference>
<dbReference type="SUPFAM" id="SSF55729">
    <property type="entry name" value="Acyl-CoA N-acyltransferases (Nat)"/>
    <property type="match status" value="1"/>
</dbReference>
<dbReference type="CDD" id="cd04301">
    <property type="entry name" value="NAT_SF"/>
    <property type="match status" value="1"/>
</dbReference>
<organism evidence="14">
    <name type="scientific">Cyberlindnera fabianii</name>
    <name type="common">Yeast</name>
    <name type="synonym">Hansenula fabianii</name>
    <dbReference type="NCBI Taxonomy" id="36022"/>
    <lineage>
        <taxon>Eukaryota</taxon>
        <taxon>Fungi</taxon>
        <taxon>Dikarya</taxon>
        <taxon>Ascomycota</taxon>
        <taxon>Saccharomycotina</taxon>
        <taxon>Saccharomycetes</taxon>
        <taxon>Phaffomycetales</taxon>
        <taxon>Phaffomycetaceae</taxon>
        <taxon>Cyberlindnera</taxon>
    </lineage>
</organism>
<evidence type="ECO:0000256" key="6">
    <source>
        <dbReference type="ARBA" id="ARBA00022771"/>
    </source>
</evidence>
<evidence type="ECO:0000256" key="7">
    <source>
        <dbReference type="ARBA" id="ARBA00022833"/>
    </source>
</evidence>
<evidence type="ECO:0000256" key="9">
    <source>
        <dbReference type="ARBA" id="ARBA00023306"/>
    </source>
</evidence>
<keyword evidence="10" id="KW-0012">Acyltransferase</keyword>
<protein>
    <recommendedName>
        <fullName evidence="3">N-acetyltransferase ECO1</fullName>
    </recommendedName>
    <alternativeName>
        <fullName evidence="11">Establishment of cohesion protein 1</fullName>
    </alternativeName>
</protein>
<evidence type="ECO:0000259" key="13">
    <source>
        <dbReference type="PROSITE" id="PS51186"/>
    </source>
</evidence>
<evidence type="ECO:0000256" key="5">
    <source>
        <dbReference type="ARBA" id="ARBA00022723"/>
    </source>
</evidence>
<keyword evidence="7" id="KW-0862">Zinc</keyword>
<dbReference type="GO" id="GO:0061733">
    <property type="term" value="F:protein-lysine-acetyltransferase activity"/>
    <property type="evidence" value="ECO:0007669"/>
    <property type="project" value="TreeGrafter"/>
</dbReference>
<dbReference type="VEuPathDB" id="FungiDB:BON22_4019"/>
<feature type="compositionally biased region" description="Polar residues" evidence="12">
    <location>
        <begin position="45"/>
        <end position="63"/>
    </location>
</feature>
<evidence type="ECO:0000256" key="4">
    <source>
        <dbReference type="ARBA" id="ARBA00022679"/>
    </source>
</evidence>
<dbReference type="STRING" id="36022.A0A061BB42"/>
<dbReference type="Pfam" id="PF13878">
    <property type="entry name" value="zf-C2H2_3"/>
    <property type="match status" value="1"/>
</dbReference>
<comment type="subcellular location">
    <subcellularLocation>
        <location evidence="1">Nucleus</location>
    </subcellularLocation>
</comment>
<keyword evidence="8" id="KW-0539">Nucleus</keyword>
<dbReference type="Gene3D" id="3.40.630.30">
    <property type="match status" value="1"/>
</dbReference>
<evidence type="ECO:0000256" key="10">
    <source>
        <dbReference type="ARBA" id="ARBA00023315"/>
    </source>
</evidence>
<keyword evidence="6" id="KW-0863">Zinc-finger</keyword>
<dbReference type="OMA" id="PSITHQE"/>
<evidence type="ECO:0000313" key="15">
    <source>
        <dbReference type="EMBL" id="ONH66047.1"/>
    </source>
</evidence>
<evidence type="ECO:0000313" key="16">
    <source>
        <dbReference type="Proteomes" id="UP000189513"/>
    </source>
</evidence>
<dbReference type="InterPro" id="IPR016181">
    <property type="entry name" value="Acyl_CoA_acyltransferase"/>
</dbReference>
<gene>
    <name evidence="15" type="ORF">BON22_4019</name>
    <name evidence="14" type="ORF">CYFA0S_14e00320g</name>
</gene>
<dbReference type="EMBL" id="MPUK01000008">
    <property type="protein sequence ID" value="ONH66047.1"/>
    <property type="molecule type" value="Genomic_DNA"/>
</dbReference>
<dbReference type="GO" id="GO:0008270">
    <property type="term" value="F:zinc ion binding"/>
    <property type="evidence" value="ECO:0007669"/>
    <property type="project" value="UniProtKB-KW"/>
</dbReference>
<dbReference type="GO" id="GO:0005634">
    <property type="term" value="C:nucleus"/>
    <property type="evidence" value="ECO:0007669"/>
    <property type="project" value="UniProtKB-SubCell"/>
</dbReference>
<feature type="domain" description="N-acetyltransferase" evidence="13">
    <location>
        <begin position="145"/>
        <end position="295"/>
    </location>
</feature>
<reference evidence="14" key="1">
    <citation type="journal article" date="2014" name="Genome Announc.">
        <title>Genome sequence of the yeast Cyberlindnera fabianii (Hansenula fabianii).</title>
        <authorList>
            <person name="Freel K.C."/>
            <person name="Sarilar V."/>
            <person name="Neuveglise C."/>
            <person name="Devillers H."/>
            <person name="Friedrich A."/>
            <person name="Schacherer J."/>
        </authorList>
    </citation>
    <scope>NUCLEOTIDE SEQUENCE</scope>
    <source>
        <strain evidence="14">YJS4271</strain>
    </source>
</reference>
<feature type="compositionally biased region" description="Low complexity" evidence="12">
    <location>
        <begin position="30"/>
        <end position="44"/>
    </location>
</feature>
<reference evidence="16" key="2">
    <citation type="journal article" date="2017" name="Genome Announc.">
        <title>Genome sequences of Cyberlindnera fabianii 65, Pichia kudriavzevii 129, and Saccharomyces cerevisiae 131 isolated from fermented masau fruits in Zimbabwe.</title>
        <authorList>
            <person name="van Rijswijck I.M.H."/>
            <person name="Derks M.F.L."/>
            <person name="Abee T."/>
            <person name="de Ridder D."/>
            <person name="Smid E.J."/>
        </authorList>
    </citation>
    <scope>NUCLEOTIDE SEQUENCE [LARGE SCALE GENOMIC DNA]</scope>
    <source>
        <strain evidence="16">65</strain>
    </source>
</reference>
<dbReference type="InterPro" id="IPR000182">
    <property type="entry name" value="GNAT_dom"/>
</dbReference>
<dbReference type="AlphaFoldDB" id="A0A061BB42"/>
<sequence>MSKVVKAPATRRATRSQRGMTPYPLENLTSSLSIVSSSPSSQDSNDLTNVSSPATSPIGSQSERAPYVTPTKQRKTLTQSHFSFGAKDKKTCTECGMSYMQHIPSDVKLHNKHHKVQTLGREWKEEWGSVVMTFSNGDCIMEVKAEVARAKTATLELMEVVNTELNAPDDNEFWIKGTDSGVVYVYVVDGICVGLVSVEKVKEGRWFSLDDGRIVSTVPLQLMVGINRVYVARKYRRQGIALRLLTAVRKNTVYGMDIPKEQIAWSQPSFSGSKLAAKFNARRHKSGKVLIPVYT</sequence>
<keyword evidence="9" id="KW-0131">Cell cycle</keyword>
<evidence type="ECO:0000256" key="1">
    <source>
        <dbReference type="ARBA" id="ARBA00004123"/>
    </source>
</evidence>
<dbReference type="InterPro" id="IPR028005">
    <property type="entry name" value="AcTrfase_ESCO_Znf_dom"/>
</dbReference>
<dbReference type="PROSITE" id="PS51186">
    <property type="entry name" value="GNAT"/>
    <property type="match status" value="1"/>
</dbReference>
<reference evidence="15" key="3">
    <citation type="submission" date="2017-01" db="EMBL/GenBank/DDBJ databases">
        <authorList>
            <person name="Mah S.A."/>
            <person name="Swanson W.J."/>
            <person name="Moy G.W."/>
            <person name="Vacquier V.D."/>
        </authorList>
    </citation>
    <scope>NUCLEOTIDE SEQUENCE [LARGE SCALE GENOMIC DNA]</scope>
    <source>
        <strain evidence="15">65</strain>
    </source>
</reference>
<proteinExistence type="inferred from homology"/>
<accession>A0A061BB42</accession>